<feature type="coiled-coil region" evidence="12">
    <location>
        <begin position="5"/>
        <end position="32"/>
    </location>
</feature>
<comment type="catalytic activity">
    <reaction evidence="1 11">
        <text>[protein]-peptidylproline (omega=180) = [protein]-peptidylproline (omega=0)</text>
        <dbReference type="Rhea" id="RHEA:16237"/>
        <dbReference type="Rhea" id="RHEA-COMP:10747"/>
        <dbReference type="Rhea" id="RHEA-COMP:10748"/>
        <dbReference type="ChEBI" id="CHEBI:83833"/>
        <dbReference type="ChEBI" id="CHEBI:83834"/>
        <dbReference type="EC" id="5.2.1.8"/>
    </reaction>
</comment>
<dbReference type="GO" id="GO:0003755">
    <property type="term" value="F:peptidyl-prolyl cis-trans isomerase activity"/>
    <property type="evidence" value="ECO:0007669"/>
    <property type="project" value="UniProtKB-UniRule"/>
</dbReference>
<gene>
    <name evidence="11" type="primary">tig</name>
    <name evidence="16" type="ORF">CFX0092_A2783</name>
</gene>
<evidence type="ECO:0000256" key="7">
    <source>
        <dbReference type="ARBA" id="ARBA00023186"/>
    </source>
</evidence>
<dbReference type="GO" id="GO:0043022">
    <property type="term" value="F:ribosome binding"/>
    <property type="evidence" value="ECO:0007669"/>
    <property type="project" value="TreeGrafter"/>
</dbReference>
<dbReference type="GO" id="GO:0051083">
    <property type="term" value="P:'de novo' cotranslational protein folding"/>
    <property type="evidence" value="ECO:0007669"/>
    <property type="project" value="TreeGrafter"/>
</dbReference>
<dbReference type="SUPFAM" id="SSF54534">
    <property type="entry name" value="FKBP-like"/>
    <property type="match status" value="1"/>
</dbReference>
<reference evidence="16" key="1">
    <citation type="submission" date="2016-01" db="EMBL/GenBank/DDBJ databases">
        <authorList>
            <person name="Mcilroy J.S."/>
            <person name="Karst M S."/>
            <person name="Albertsen M."/>
        </authorList>
    </citation>
    <scope>NUCLEOTIDE SEQUENCE</scope>
    <source>
        <strain evidence="16">Cfx-K</strain>
    </source>
</reference>
<name>A0A160T3B7_9CHLR</name>
<comment type="function">
    <text evidence="11">Involved in protein export. Acts as a chaperone by maintaining the newly synthesized protein in an open conformation. Functions as a peptidyl-prolyl cis-trans isomerase.</text>
</comment>
<keyword evidence="9 11" id="KW-0131">Cell cycle</keyword>
<dbReference type="Gene3D" id="1.10.3120.10">
    <property type="entry name" value="Trigger factor, C-terminal domain"/>
    <property type="match status" value="1"/>
</dbReference>
<dbReference type="PIRSF" id="PIRSF003095">
    <property type="entry name" value="Trigger_factor"/>
    <property type="match status" value="1"/>
</dbReference>
<dbReference type="KEGG" id="pbf:CFX0092_A2783"/>
<accession>A0A160T3B7</accession>
<comment type="similarity">
    <text evidence="2 11">Belongs to the FKBP-type PPIase family. Tig subfamily.</text>
</comment>
<dbReference type="GO" id="GO:0044183">
    <property type="term" value="F:protein folding chaperone"/>
    <property type="evidence" value="ECO:0007669"/>
    <property type="project" value="TreeGrafter"/>
</dbReference>
<evidence type="ECO:0000256" key="2">
    <source>
        <dbReference type="ARBA" id="ARBA00005464"/>
    </source>
</evidence>
<feature type="coiled-coil region" evidence="12">
    <location>
        <begin position="270"/>
        <end position="304"/>
    </location>
</feature>
<evidence type="ECO:0000256" key="6">
    <source>
        <dbReference type="ARBA" id="ARBA00023110"/>
    </source>
</evidence>
<feature type="domain" description="Trigger factor C-terminal" evidence="15">
    <location>
        <begin position="293"/>
        <end position="452"/>
    </location>
</feature>
<keyword evidence="12" id="KW-0175">Coiled coil</keyword>
<evidence type="ECO:0000313" key="17">
    <source>
        <dbReference type="Proteomes" id="UP000215027"/>
    </source>
</evidence>
<evidence type="ECO:0000313" key="16">
    <source>
        <dbReference type="EMBL" id="CUS04661.2"/>
    </source>
</evidence>
<keyword evidence="5 11" id="KW-0132">Cell division</keyword>
<evidence type="ECO:0000256" key="11">
    <source>
        <dbReference type="HAMAP-Rule" id="MF_00303"/>
    </source>
</evidence>
<dbReference type="GO" id="GO:0051301">
    <property type="term" value="P:cell division"/>
    <property type="evidence" value="ECO:0007669"/>
    <property type="project" value="UniProtKB-KW"/>
</dbReference>
<dbReference type="RefSeq" id="WP_162292492.1">
    <property type="nucleotide sequence ID" value="NZ_LN890655.1"/>
</dbReference>
<dbReference type="EMBL" id="LN890655">
    <property type="protein sequence ID" value="CUS04661.2"/>
    <property type="molecule type" value="Genomic_DNA"/>
</dbReference>
<dbReference type="InterPro" id="IPR008880">
    <property type="entry name" value="Trigger_fac_C"/>
</dbReference>
<comment type="domain">
    <text evidence="11">Consists of 3 domains; the N-terminus binds the ribosome, the middle domain has PPIase activity, while the C-terminus has intrinsic chaperone activity on its own.</text>
</comment>
<dbReference type="SUPFAM" id="SSF109998">
    <property type="entry name" value="Triger factor/SurA peptide-binding domain-like"/>
    <property type="match status" value="1"/>
</dbReference>
<dbReference type="Proteomes" id="UP000215027">
    <property type="component" value="Chromosome I"/>
</dbReference>
<evidence type="ECO:0000256" key="13">
    <source>
        <dbReference type="SAM" id="MobiDB-lite"/>
    </source>
</evidence>
<evidence type="ECO:0000256" key="1">
    <source>
        <dbReference type="ARBA" id="ARBA00000971"/>
    </source>
</evidence>
<dbReference type="InterPro" id="IPR027304">
    <property type="entry name" value="Trigger_fact/SurA_dom_sf"/>
</dbReference>
<evidence type="ECO:0000256" key="4">
    <source>
        <dbReference type="ARBA" id="ARBA00016902"/>
    </source>
</evidence>
<keyword evidence="17" id="KW-1185">Reference proteome</keyword>
<dbReference type="InterPro" id="IPR008881">
    <property type="entry name" value="Trigger_fac_ribosome-bd_bac"/>
</dbReference>
<keyword evidence="11" id="KW-0963">Cytoplasm</keyword>
<dbReference type="HAMAP" id="MF_00303">
    <property type="entry name" value="Trigger_factor_Tig"/>
    <property type="match status" value="1"/>
</dbReference>
<sequence>MTLTIQTAEDELRQLTLTIEVGEERVRQAMQKKARELGREVNMPGFRPGKAPYDVLVRRIGEDTLRAEAVEDLVQPVFEEALEQEDIDPYARPTLEDMELKPLTLKFTVPLSPVVTLGDYRALRREVEAAEVTDEALTEALERVRDHHQTIETVERPAQVGDVVAISGRGWFAARPAAEDAAPTEDAAQDETAADDAAAAEAGDEDTIFNEERLELLLDDKSLFPGTPFVDNVVGLAAGDQKTISLTFPDPYEQEADFAGREATFDVTVLEVKQRDLPALDDDLAKLEGKFETLDELRESLREGLQKQAEGAIKEKTIDDMIHLLMEDATMVYPPAAVEAQIDDMVEDFKNRLSRSGWQFQDYLNLQGMTEESLREDFAGNADDTLRHQLALRQFILDEKLRVEAADIDHLIEDNVARFDNEALRDNMRNYYRTGRGFELISTEVLSNKTYERIQAIFSGNAPDLSTIPDLADDEEE</sequence>
<evidence type="ECO:0000256" key="12">
    <source>
        <dbReference type="SAM" id="Coils"/>
    </source>
</evidence>
<dbReference type="AlphaFoldDB" id="A0A160T3B7"/>
<dbReference type="GO" id="GO:0005737">
    <property type="term" value="C:cytoplasm"/>
    <property type="evidence" value="ECO:0007669"/>
    <property type="project" value="UniProtKB-SubCell"/>
</dbReference>
<dbReference type="Pfam" id="PF05698">
    <property type="entry name" value="Trigger_C"/>
    <property type="match status" value="1"/>
</dbReference>
<evidence type="ECO:0000256" key="8">
    <source>
        <dbReference type="ARBA" id="ARBA00023235"/>
    </source>
</evidence>
<evidence type="ECO:0000256" key="5">
    <source>
        <dbReference type="ARBA" id="ARBA00022618"/>
    </source>
</evidence>
<keyword evidence="8 11" id="KW-0413">Isomerase</keyword>
<dbReference type="InterPro" id="IPR046357">
    <property type="entry name" value="PPIase_dom_sf"/>
</dbReference>
<evidence type="ECO:0000259" key="15">
    <source>
        <dbReference type="Pfam" id="PF05698"/>
    </source>
</evidence>
<proteinExistence type="inferred from homology"/>
<dbReference type="InterPro" id="IPR037041">
    <property type="entry name" value="Trigger_fac_C_sf"/>
</dbReference>
<evidence type="ECO:0000259" key="14">
    <source>
        <dbReference type="Pfam" id="PF05697"/>
    </source>
</evidence>
<dbReference type="Pfam" id="PF05697">
    <property type="entry name" value="Trigger_N"/>
    <property type="match status" value="1"/>
</dbReference>
<dbReference type="SUPFAM" id="SSF102735">
    <property type="entry name" value="Trigger factor ribosome-binding domain"/>
    <property type="match status" value="1"/>
</dbReference>
<evidence type="ECO:0000256" key="10">
    <source>
        <dbReference type="ARBA" id="ARBA00029986"/>
    </source>
</evidence>
<dbReference type="EC" id="5.2.1.8" evidence="3 11"/>
<organism evidence="16 17">
    <name type="scientific">Candidatus Promineifilum breve</name>
    <dbReference type="NCBI Taxonomy" id="1806508"/>
    <lineage>
        <taxon>Bacteria</taxon>
        <taxon>Bacillati</taxon>
        <taxon>Chloroflexota</taxon>
        <taxon>Ardenticatenia</taxon>
        <taxon>Candidatus Promineifilales</taxon>
        <taxon>Candidatus Promineifilaceae</taxon>
        <taxon>Candidatus Promineifilum</taxon>
    </lineage>
</organism>
<dbReference type="GO" id="GO:0043335">
    <property type="term" value="P:protein unfolding"/>
    <property type="evidence" value="ECO:0007669"/>
    <property type="project" value="TreeGrafter"/>
</dbReference>
<evidence type="ECO:0000256" key="3">
    <source>
        <dbReference type="ARBA" id="ARBA00013194"/>
    </source>
</evidence>
<comment type="subcellular location">
    <subcellularLocation>
        <location evidence="11">Cytoplasm</location>
    </subcellularLocation>
    <text evidence="11">About half TF is bound to the ribosome near the polypeptide exit tunnel while the other half is free in the cytoplasm.</text>
</comment>
<protein>
    <recommendedName>
        <fullName evidence="4 11">Trigger factor</fullName>
        <shortName evidence="11">TF</shortName>
        <ecNumber evidence="3 11">5.2.1.8</ecNumber>
    </recommendedName>
    <alternativeName>
        <fullName evidence="10 11">PPIase</fullName>
    </alternativeName>
</protein>
<dbReference type="Gene3D" id="3.30.70.1050">
    <property type="entry name" value="Trigger factor ribosome-binding domain"/>
    <property type="match status" value="1"/>
</dbReference>
<keyword evidence="6 11" id="KW-0697">Rotamase</keyword>
<evidence type="ECO:0000256" key="9">
    <source>
        <dbReference type="ARBA" id="ARBA00023306"/>
    </source>
</evidence>
<dbReference type="InterPro" id="IPR036611">
    <property type="entry name" value="Trigger_fac_ribosome-bd_sf"/>
</dbReference>
<dbReference type="GO" id="GO:0015031">
    <property type="term" value="P:protein transport"/>
    <property type="evidence" value="ECO:0007669"/>
    <property type="project" value="UniProtKB-UniRule"/>
</dbReference>
<feature type="region of interest" description="Disordered" evidence="13">
    <location>
        <begin position="176"/>
        <end position="204"/>
    </location>
</feature>
<keyword evidence="7 11" id="KW-0143">Chaperone</keyword>
<dbReference type="PANTHER" id="PTHR30560">
    <property type="entry name" value="TRIGGER FACTOR CHAPERONE AND PEPTIDYL-PROLYL CIS/TRANS ISOMERASE"/>
    <property type="match status" value="1"/>
</dbReference>
<feature type="domain" description="Trigger factor ribosome-binding bacterial" evidence="14">
    <location>
        <begin position="4"/>
        <end position="143"/>
    </location>
</feature>
<dbReference type="Gene3D" id="3.10.50.40">
    <property type="match status" value="1"/>
</dbReference>
<feature type="compositionally biased region" description="Low complexity" evidence="13">
    <location>
        <begin position="176"/>
        <end position="186"/>
    </location>
</feature>
<dbReference type="InterPro" id="IPR005215">
    <property type="entry name" value="Trig_fac"/>
</dbReference>
<dbReference type="PANTHER" id="PTHR30560:SF3">
    <property type="entry name" value="TRIGGER FACTOR-LIKE PROTEIN TIG, CHLOROPLASTIC"/>
    <property type="match status" value="1"/>
</dbReference>